<feature type="domain" description="Glycosyltransferase subfamily 4-like N-terminal" evidence="4">
    <location>
        <begin position="432"/>
        <end position="535"/>
    </location>
</feature>
<feature type="domain" description="Spore protein YkvP/CgeB glycosyl transferase-like" evidence="3">
    <location>
        <begin position="1091"/>
        <end position="1235"/>
    </location>
</feature>
<gene>
    <name evidence="5" type="ORF">ES815_12815</name>
</gene>
<reference evidence="5 6" key="1">
    <citation type="submission" date="2019-01" db="EMBL/GenBank/DDBJ databases">
        <title>Florfenicol resistance in Enterobacteriaceae and whole-genome sequence analysis of florfenicol-resistant Leclercia adecarboxylata strain R25.</title>
        <authorList>
            <person name="Bao Q."/>
            <person name="Ying Y."/>
        </authorList>
    </citation>
    <scope>NUCLEOTIDE SEQUENCE [LARGE SCALE GENOMIC DNA]</scope>
    <source>
        <strain evidence="5 6">R25</strain>
    </source>
</reference>
<dbReference type="SUPFAM" id="SSF53756">
    <property type="entry name" value="UDP-Glycosyltransferase/glycogen phosphorylase"/>
    <property type="match status" value="2"/>
</dbReference>
<dbReference type="PANTHER" id="PTHR45947:SF3">
    <property type="entry name" value="SULFOQUINOVOSYL TRANSFERASE SQD2"/>
    <property type="match status" value="1"/>
</dbReference>
<dbReference type="Pfam" id="PF13579">
    <property type="entry name" value="Glyco_trans_4_4"/>
    <property type="match status" value="1"/>
</dbReference>
<evidence type="ECO:0000313" key="5">
    <source>
        <dbReference type="EMBL" id="QDK19137.1"/>
    </source>
</evidence>
<dbReference type="PANTHER" id="PTHR45947">
    <property type="entry name" value="SULFOQUINOVOSYL TRANSFERASE SQD2"/>
    <property type="match status" value="1"/>
</dbReference>
<dbReference type="Pfam" id="PF00534">
    <property type="entry name" value="Glycos_transf_1"/>
    <property type="match status" value="1"/>
</dbReference>
<dbReference type="InterPro" id="IPR028098">
    <property type="entry name" value="Glyco_trans_4-like_N"/>
</dbReference>
<keyword evidence="1" id="KW-0175">Coiled coil</keyword>
<dbReference type="CDD" id="cd03801">
    <property type="entry name" value="GT4_PimA-like"/>
    <property type="match status" value="1"/>
</dbReference>
<dbReference type="Gene3D" id="3.40.50.2000">
    <property type="entry name" value="Glycogen Phosphorylase B"/>
    <property type="match status" value="3"/>
</dbReference>
<sequence>MNNLEKELEKYKKENNELKLRNSKIKNTISFRLGNILVTGTRSYRDFFKIPYELFKLRRDVRNFKKNINKAFSPVNEKKVILSQHDYFILREKSVSGFIIPDSSSITLVGEIIALAEEKPNAAILTFEIAEQNSSRELATSLGLSWSKKVGMYCYLPTNKGSTKFSVSLKNLPNGRVNVAARRWYSKGHVKISGTLSASEVELKTNNKLNNYNLEALDALLHTKDIKAISDEINKITKSSDLERGYLLSALIKYYSVQDREIISIIVDLMVDKPNINRSDIETACQHLYKEGCYKEALKIYEKLRHGLTPLQCKYIKDLVVLLESGFKVSLQKSPYSLPSSDVVRYFIHCSLPHHSNGYATRSHSVLTALKELGLNAIGDTRPGYPWDVRFDKKPKNLTKHVIDEVKYEHLPGIIQREMTISDYINEASKLIEMEVTKNGAKIIHACSNYLNAFPSLIAARRLGLPFIYEVRGFWEITEASRNPGWVKSDKYAVDKKMESLLIRNADAIITLTESMKQEIVSRGASQEKIFVAPNAVSIDKFTPIKKDTALQSEIGLSESITIGYVGSIVDYEGLDDLITASYQLLNAGYKFNLLIVGDGAALDNLKYQVSSLGIEKHVFFTGRVPHEDIVKYYSLIDIAPFPRKAIEVCELVSPLKPFEAMALEKCVIGSDVNAIKEFIIDGVNGYLFKKNDTNSLRDILATLIDNPKLRYNVMGKSREWVSSNRTWLKSAGIISRVYELLPSLMLDNNSLVKNIDNNSGMVSLLHPVELHHSNPFWYAMSVTAGQKVVIEAAIEYKTTNNSTNRKAVILFKSFNADGKIIDIPCGKVTKSISLNAFFKYLPCTQNLTKILHVFTVPDGIKEIHIGLRGFNLTDGEKVYVNSLSIQPEQQISKIPDFIEPSDLAAAISIHGWPELPDNNKPIILGIMDEFTSGCFEQDVNLIQARPDNWYALAEKYRPELIFIESAWKGNFGSWQYRVAEYSNKPGHEIAHICQYANKKGIPTLFWNKEDPVHHEKFMCTAKLVNYIFTTDINMTESYHSKTGNENVYALPFAAQPALHKPAPLLGRKQRICFAGSWYGGRHAEREEAMSWLLRAAKQHGLDIFDRNYGTDVFPFPEDFQTNIIGSLPYKALCDEYNRYRVFVNVNSVIDSPTMFSRRVFELMACGTPVVSTYAKGIDNIFSSDAVWLVNNKEEAEEALLTLMTDDNEWRRRSLAGIREIFKGHTYAHRLNYIFELLGRATKISTGPAILLMAKASTHDDIEYFEDFANKQEYRNFKICVECQENATSMRLSYSDNIKMLKPNEIPSWLSGQQTIYPLAGWISSKNNYGEHYLRDLVNASLYEPQACGWAKAQDQDLFSYGCTTKQGATLWKILEFINGPINSHPDEAVTHPNVYLADSSQFQMIAQQSNKNYGMINDD</sequence>
<dbReference type="Proteomes" id="UP000317812">
    <property type="component" value="Chromosome"/>
</dbReference>
<dbReference type="InterPro" id="IPR050194">
    <property type="entry name" value="Glycosyltransferase_grp1"/>
</dbReference>
<accession>A0AAP9AKA7</accession>
<dbReference type="Pfam" id="PF13524">
    <property type="entry name" value="Glyco_trans_1_2"/>
    <property type="match status" value="1"/>
</dbReference>
<evidence type="ECO:0000259" key="2">
    <source>
        <dbReference type="Pfam" id="PF00534"/>
    </source>
</evidence>
<protein>
    <submittedName>
        <fullName evidence="5">Glycosyltransferase</fullName>
    </submittedName>
</protein>
<dbReference type="EMBL" id="CP035382">
    <property type="protein sequence ID" value="QDK19137.1"/>
    <property type="molecule type" value="Genomic_DNA"/>
</dbReference>
<organism evidence="5 6">
    <name type="scientific">Leclercia adecarboxylata</name>
    <dbReference type="NCBI Taxonomy" id="83655"/>
    <lineage>
        <taxon>Bacteria</taxon>
        <taxon>Pseudomonadati</taxon>
        <taxon>Pseudomonadota</taxon>
        <taxon>Gammaproteobacteria</taxon>
        <taxon>Enterobacterales</taxon>
        <taxon>Enterobacteriaceae</taxon>
        <taxon>Leclercia</taxon>
    </lineage>
</organism>
<dbReference type="GO" id="GO:0016757">
    <property type="term" value="F:glycosyltransferase activity"/>
    <property type="evidence" value="ECO:0007669"/>
    <property type="project" value="InterPro"/>
</dbReference>
<dbReference type="RefSeq" id="WP_142488112.1">
    <property type="nucleotide sequence ID" value="NZ_CP035382.1"/>
</dbReference>
<evidence type="ECO:0000259" key="3">
    <source>
        <dbReference type="Pfam" id="PF13524"/>
    </source>
</evidence>
<dbReference type="InterPro" id="IPR055259">
    <property type="entry name" value="YkvP/CgeB_Glyco_trans-like"/>
</dbReference>
<dbReference type="InterPro" id="IPR001296">
    <property type="entry name" value="Glyco_trans_1"/>
</dbReference>
<feature type="domain" description="Glycosyl transferase family 1" evidence="2">
    <location>
        <begin position="559"/>
        <end position="714"/>
    </location>
</feature>
<evidence type="ECO:0000256" key="1">
    <source>
        <dbReference type="SAM" id="Coils"/>
    </source>
</evidence>
<evidence type="ECO:0000259" key="4">
    <source>
        <dbReference type="Pfam" id="PF13579"/>
    </source>
</evidence>
<name>A0AAP9AKA7_9ENTR</name>
<feature type="coiled-coil region" evidence="1">
    <location>
        <begin position="1"/>
        <end position="28"/>
    </location>
</feature>
<proteinExistence type="predicted"/>
<evidence type="ECO:0000313" key="6">
    <source>
        <dbReference type="Proteomes" id="UP000317812"/>
    </source>
</evidence>